<comment type="caution">
    <text evidence="1">The sequence shown here is derived from an EMBL/GenBank/DDBJ whole genome shotgun (WGS) entry which is preliminary data.</text>
</comment>
<gene>
    <name evidence="1" type="ORF">DXC51_16410</name>
</gene>
<sequence length="90" mass="9767">MATALYPGRNFQTVANGAAYSNQRPRSKQRGIKLAALQSSGVFDPRGSRQISMQAWLLGSLLAGIKRACTNCSLINALSILRFPQTVPIF</sequence>
<name>A0A3E3I1P9_9FIRM</name>
<evidence type="ECO:0000313" key="2">
    <source>
        <dbReference type="Proteomes" id="UP000260812"/>
    </source>
</evidence>
<dbReference type="EMBL" id="QVLV01000011">
    <property type="protein sequence ID" value="RGE58488.1"/>
    <property type="molecule type" value="Genomic_DNA"/>
</dbReference>
<accession>A0A3E3I1P9</accession>
<reference evidence="1" key="1">
    <citation type="submission" date="2018-08" db="EMBL/GenBank/DDBJ databases">
        <title>A genome reference for cultivated species of the human gut microbiota.</title>
        <authorList>
            <person name="Zou Y."/>
            <person name="Xue W."/>
            <person name="Luo G."/>
        </authorList>
    </citation>
    <scope>NUCLEOTIDE SEQUENCE [LARGE SCALE GENOMIC DNA]</scope>
    <source>
        <strain evidence="1">TF05-5AC</strain>
    </source>
</reference>
<proteinExistence type="predicted"/>
<dbReference type="AlphaFoldDB" id="A0A3E3I1P9"/>
<protein>
    <submittedName>
        <fullName evidence="1">Uncharacterized protein</fullName>
    </submittedName>
</protein>
<keyword evidence="2" id="KW-1185">Reference proteome</keyword>
<dbReference type="Proteomes" id="UP000260812">
    <property type="component" value="Unassembled WGS sequence"/>
</dbReference>
<organism evidence="1 2">
    <name type="scientific">Eisenbergiella massiliensis</name>
    <dbReference type="NCBI Taxonomy" id="1720294"/>
    <lineage>
        <taxon>Bacteria</taxon>
        <taxon>Bacillati</taxon>
        <taxon>Bacillota</taxon>
        <taxon>Clostridia</taxon>
        <taxon>Lachnospirales</taxon>
        <taxon>Lachnospiraceae</taxon>
        <taxon>Eisenbergiella</taxon>
    </lineage>
</organism>
<evidence type="ECO:0000313" key="1">
    <source>
        <dbReference type="EMBL" id="RGE58488.1"/>
    </source>
</evidence>